<gene>
    <name evidence="1" type="ORF">SUTH_01018</name>
</gene>
<accession>W0SC99</accession>
<keyword evidence="2" id="KW-1185">Reference proteome</keyword>
<proteinExistence type="predicted"/>
<dbReference type="EMBL" id="AP012547">
    <property type="protein sequence ID" value="BAO28824.1"/>
    <property type="molecule type" value="Genomic_DNA"/>
</dbReference>
<sequence>MALTIHQGYLPGCIGRIVELHARYYRESTGFGLPFESKVARELAAFCDAFDGERDGLWLALRDGRIEVSIAIDGSRAGQDGAHLRWFITSDQLRGTGVGTALLTAARNGAPR</sequence>
<protein>
    <submittedName>
        <fullName evidence="1">N-acetyltransferase GCN5</fullName>
    </submittedName>
</protein>
<dbReference type="CDD" id="cd04301">
    <property type="entry name" value="NAT_SF"/>
    <property type="match status" value="1"/>
</dbReference>
<name>W0SC99_9PROT</name>
<dbReference type="HOGENOM" id="CLU_2144579_0_0_4"/>
<keyword evidence="1" id="KW-0808">Transferase</keyword>
<reference evidence="1 2" key="1">
    <citation type="journal article" date="2014" name="Syst. Appl. Microbiol.">
        <title>Complete genomes of freshwater sulfur oxidizers Sulfuricella denitrificans skB26 and Sulfuritalea hydrogenivorans sk43H: genetic insights into the sulfur oxidation pathway of betaproteobacteria.</title>
        <authorList>
            <person name="Watanabe T."/>
            <person name="Kojima H."/>
            <person name="Fukui M."/>
        </authorList>
    </citation>
    <scope>NUCLEOTIDE SEQUENCE [LARGE SCALE GENOMIC DNA]</scope>
    <source>
        <strain evidence="1">DSM22779</strain>
    </source>
</reference>
<dbReference type="KEGG" id="shd:SUTH_01018"/>
<evidence type="ECO:0000313" key="2">
    <source>
        <dbReference type="Proteomes" id="UP000031637"/>
    </source>
</evidence>
<dbReference type="SUPFAM" id="SSF55729">
    <property type="entry name" value="Acyl-CoA N-acyltransferases (Nat)"/>
    <property type="match status" value="1"/>
</dbReference>
<dbReference type="Proteomes" id="UP000031637">
    <property type="component" value="Chromosome"/>
</dbReference>
<dbReference type="STRING" id="1223802.SUTH_01018"/>
<dbReference type="RefSeq" id="WP_052473270.1">
    <property type="nucleotide sequence ID" value="NZ_AP012547.1"/>
</dbReference>
<dbReference type="Gene3D" id="3.40.630.30">
    <property type="match status" value="1"/>
</dbReference>
<evidence type="ECO:0000313" key="1">
    <source>
        <dbReference type="EMBL" id="BAO28824.1"/>
    </source>
</evidence>
<organism evidence="1 2">
    <name type="scientific">Sulfuritalea hydrogenivorans sk43H</name>
    <dbReference type="NCBI Taxonomy" id="1223802"/>
    <lineage>
        <taxon>Bacteria</taxon>
        <taxon>Pseudomonadati</taxon>
        <taxon>Pseudomonadota</taxon>
        <taxon>Betaproteobacteria</taxon>
        <taxon>Nitrosomonadales</taxon>
        <taxon>Sterolibacteriaceae</taxon>
        <taxon>Sulfuritalea</taxon>
    </lineage>
</organism>
<dbReference type="AlphaFoldDB" id="W0SC99"/>
<dbReference type="GO" id="GO:0016740">
    <property type="term" value="F:transferase activity"/>
    <property type="evidence" value="ECO:0007669"/>
    <property type="project" value="UniProtKB-KW"/>
</dbReference>
<dbReference type="InterPro" id="IPR016181">
    <property type="entry name" value="Acyl_CoA_acyltransferase"/>
</dbReference>